<feature type="domain" description="Aminoglycoside phosphotransferase" evidence="1">
    <location>
        <begin position="2"/>
        <end position="147"/>
    </location>
</feature>
<protein>
    <recommendedName>
        <fullName evidence="1">Aminoglycoside phosphotransferase domain-containing protein</fullName>
    </recommendedName>
</protein>
<comment type="caution">
    <text evidence="2">The sequence shown here is derived from an EMBL/GenBank/DDBJ whole genome shotgun (WGS) entry which is preliminary data.</text>
</comment>
<dbReference type="Pfam" id="PF01636">
    <property type="entry name" value="APH"/>
    <property type="match status" value="1"/>
</dbReference>
<keyword evidence="3" id="KW-1185">Reference proteome</keyword>
<dbReference type="PANTHER" id="PTHR21310">
    <property type="entry name" value="AMINOGLYCOSIDE PHOSPHOTRANSFERASE-RELATED-RELATED"/>
    <property type="match status" value="1"/>
</dbReference>
<sequence length="167" mass="19458">MDFVRRHTTIPVPRAFGIFRYHNQDFLIMMRIPGKSLGFSEWKDLKDETKSALVAQLRDYVLQLGPAYDLRLCSDGFYRPYVDEEQMNLQLRLGVRLECSRPEVIESHRRPHPALFTHGDIAPRNIMVYGDRVTGILVWESAGWYLAHRKYLKALFGSTIFEPEGNN</sequence>
<evidence type="ECO:0000259" key="1">
    <source>
        <dbReference type="Pfam" id="PF01636"/>
    </source>
</evidence>
<accession>A0AA39MJQ3</accession>
<proteinExistence type="predicted"/>
<dbReference type="InterPro" id="IPR011009">
    <property type="entry name" value="Kinase-like_dom_sf"/>
</dbReference>
<organism evidence="2 3">
    <name type="scientific">Armillaria borealis</name>
    <dbReference type="NCBI Taxonomy" id="47425"/>
    <lineage>
        <taxon>Eukaryota</taxon>
        <taxon>Fungi</taxon>
        <taxon>Dikarya</taxon>
        <taxon>Basidiomycota</taxon>
        <taxon>Agaricomycotina</taxon>
        <taxon>Agaricomycetes</taxon>
        <taxon>Agaricomycetidae</taxon>
        <taxon>Agaricales</taxon>
        <taxon>Marasmiineae</taxon>
        <taxon>Physalacriaceae</taxon>
        <taxon>Armillaria</taxon>
    </lineage>
</organism>
<dbReference type="SUPFAM" id="SSF56112">
    <property type="entry name" value="Protein kinase-like (PK-like)"/>
    <property type="match status" value="1"/>
</dbReference>
<dbReference type="InterPro" id="IPR002575">
    <property type="entry name" value="Aminoglycoside_PTrfase"/>
</dbReference>
<dbReference type="EMBL" id="JAUEPT010000056">
    <property type="protein sequence ID" value="KAK0436219.1"/>
    <property type="molecule type" value="Genomic_DNA"/>
</dbReference>
<gene>
    <name evidence="2" type="ORF">EV421DRAFT_1981235</name>
</gene>
<evidence type="ECO:0000313" key="2">
    <source>
        <dbReference type="EMBL" id="KAK0436219.1"/>
    </source>
</evidence>
<dbReference type="InterPro" id="IPR051678">
    <property type="entry name" value="AGP_Transferase"/>
</dbReference>
<dbReference type="AlphaFoldDB" id="A0AA39MJQ3"/>
<dbReference type="Proteomes" id="UP001175226">
    <property type="component" value="Unassembled WGS sequence"/>
</dbReference>
<reference evidence="2" key="1">
    <citation type="submission" date="2023-06" db="EMBL/GenBank/DDBJ databases">
        <authorList>
            <consortium name="Lawrence Berkeley National Laboratory"/>
            <person name="Ahrendt S."/>
            <person name="Sahu N."/>
            <person name="Indic B."/>
            <person name="Wong-Bajracharya J."/>
            <person name="Merenyi Z."/>
            <person name="Ke H.-M."/>
            <person name="Monk M."/>
            <person name="Kocsube S."/>
            <person name="Drula E."/>
            <person name="Lipzen A."/>
            <person name="Balint B."/>
            <person name="Henrissat B."/>
            <person name="Andreopoulos B."/>
            <person name="Martin F.M."/>
            <person name="Harder C.B."/>
            <person name="Rigling D."/>
            <person name="Ford K.L."/>
            <person name="Foster G.D."/>
            <person name="Pangilinan J."/>
            <person name="Papanicolaou A."/>
            <person name="Barry K."/>
            <person name="LaButti K."/>
            <person name="Viragh M."/>
            <person name="Koriabine M."/>
            <person name="Yan M."/>
            <person name="Riley R."/>
            <person name="Champramary S."/>
            <person name="Plett K.L."/>
            <person name="Tsai I.J."/>
            <person name="Slot J."/>
            <person name="Sipos G."/>
            <person name="Plett J."/>
            <person name="Nagy L.G."/>
            <person name="Grigoriev I.V."/>
        </authorList>
    </citation>
    <scope>NUCLEOTIDE SEQUENCE</scope>
    <source>
        <strain evidence="2">FPL87.14</strain>
    </source>
</reference>
<evidence type="ECO:0000313" key="3">
    <source>
        <dbReference type="Proteomes" id="UP001175226"/>
    </source>
</evidence>
<name>A0AA39MJQ3_9AGAR</name>
<dbReference type="PANTHER" id="PTHR21310:SF15">
    <property type="entry name" value="AMINOGLYCOSIDE PHOSPHOTRANSFERASE DOMAIN-CONTAINING PROTEIN"/>
    <property type="match status" value="1"/>
</dbReference>